<dbReference type="OrthoDB" id="6302277at2759"/>
<reference evidence="1" key="1">
    <citation type="submission" date="2019-07" db="EMBL/GenBank/DDBJ databases">
        <title>Annotation for the trematode Paragonimus miyazaki's.</title>
        <authorList>
            <person name="Choi Y.-J."/>
        </authorList>
    </citation>
    <scope>NUCLEOTIDE SEQUENCE</scope>
    <source>
        <strain evidence="1">Japan</strain>
    </source>
</reference>
<dbReference type="EMBL" id="JTDE01000893">
    <property type="protein sequence ID" value="KAF7260096.1"/>
    <property type="molecule type" value="Genomic_DNA"/>
</dbReference>
<name>A0A8S9Z3I5_9TREM</name>
<sequence>MFSLFKSVNQSTRNLLNEVGIEAIATALRILLNLDANKDFTRSELDEAKAVGVLFAYLNRTLCELLFTRELLNDDCKLERFYLSDFQPHVVTLLHVHVNVQSYPDLLNLPPGDERNFHMNGIISQHFDRCVSAVDSYTHEDATSLNTLEYQGTSQLLYKPEVECVIHLPEAGSTSSTLRQQDIETMANQKLSQFRAKLGSRLVSISDRPTTILTIQDKKAFKFSVSFATHIWEGNIDYPERWFVGLVGVLIMLKPSTNCNRNFRIKVYSDQEFQLQMLVSTLHGSIPSEQCVCNQFRDLLASSLSAHHLPKRVSFSCALNKASVIDANQALVSMRIQLKLGNLFVHGMSDLALKEFFAQHGGNTEVVVSQFPLIPSYEVVHGFQNREYFVVIIETFAKTSRYTITALKEKTYMEVPDNPVAISAFCSRIIRRLNIAINLIQCTHLKFMDIQTRPYAQAVVELHKSTRYWDQTHTWSIPLRIAQALNDGTNLNLFNVRLRRRAKYTDCTL</sequence>
<evidence type="ECO:0000313" key="2">
    <source>
        <dbReference type="Proteomes" id="UP000822476"/>
    </source>
</evidence>
<gene>
    <name evidence="1" type="ORF">EG68_04057</name>
</gene>
<comment type="caution">
    <text evidence="1">The sequence shown here is derived from an EMBL/GenBank/DDBJ whole genome shotgun (WGS) entry which is preliminary data.</text>
</comment>
<dbReference type="Proteomes" id="UP000822476">
    <property type="component" value="Unassembled WGS sequence"/>
</dbReference>
<accession>A0A8S9Z3I5</accession>
<evidence type="ECO:0000313" key="1">
    <source>
        <dbReference type="EMBL" id="KAF7260096.1"/>
    </source>
</evidence>
<protein>
    <submittedName>
        <fullName evidence="1">Uncharacterized protein</fullName>
    </submittedName>
</protein>
<organism evidence="1 2">
    <name type="scientific">Paragonimus skrjabini miyazakii</name>
    <dbReference type="NCBI Taxonomy" id="59628"/>
    <lineage>
        <taxon>Eukaryota</taxon>
        <taxon>Metazoa</taxon>
        <taxon>Spiralia</taxon>
        <taxon>Lophotrochozoa</taxon>
        <taxon>Platyhelminthes</taxon>
        <taxon>Trematoda</taxon>
        <taxon>Digenea</taxon>
        <taxon>Plagiorchiida</taxon>
        <taxon>Troglotremata</taxon>
        <taxon>Troglotrematidae</taxon>
        <taxon>Paragonimus</taxon>
    </lineage>
</organism>
<dbReference type="AlphaFoldDB" id="A0A8S9Z3I5"/>
<keyword evidence="2" id="KW-1185">Reference proteome</keyword>
<proteinExistence type="predicted"/>